<dbReference type="Gene3D" id="3.10.300.10">
    <property type="entry name" value="Methylpurine-DNA glycosylase (MPG)"/>
    <property type="match status" value="1"/>
</dbReference>
<dbReference type="PANTHER" id="PTHR10429">
    <property type="entry name" value="DNA-3-METHYLADENINE GLYCOSYLASE"/>
    <property type="match status" value="1"/>
</dbReference>
<keyword evidence="4 5" id="KW-0234">DNA repair</keyword>
<evidence type="ECO:0000313" key="6">
    <source>
        <dbReference type="EMBL" id="MDS3859798.1"/>
    </source>
</evidence>
<dbReference type="Proteomes" id="UP001268256">
    <property type="component" value="Unassembled WGS sequence"/>
</dbReference>
<reference evidence="7" key="1">
    <citation type="submission" date="2023-07" db="EMBL/GenBank/DDBJ databases">
        <authorList>
            <person name="Luz R."/>
            <person name="Cordeiro R."/>
            <person name="Fonseca A."/>
            <person name="Goncalves V."/>
        </authorList>
    </citation>
    <scope>NUCLEOTIDE SEQUENCE [LARGE SCALE GENOMIC DNA]</scope>
    <source>
        <strain evidence="7">BACA0444</strain>
    </source>
</reference>
<evidence type="ECO:0000256" key="4">
    <source>
        <dbReference type="ARBA" id="ARBA00023204"/>
    </source>
</evidence>
<dbReference type="Pfam" id="PF02245">
    <property type="entry name" value="Pur_DNA_glyco"/>
    <property type="match status" value="1"/>
</dbReference>
<organism evidence="6 7">
    <name type="scientific">Pseudocalidococcus azoricus BACA0444</name>
    <dbReference type="NCBI Taxonomy" id="2918990"/>
    <lineage>
        <taxon>Bacteria</taxon>
        <taxon>Bacillati</taxon>
        <taxon>Cyanobacteriota</taxon>
        <taxon>Cyanophyceae</taxon>
        <taxon>Acaryochloridales</taxon>
        <taxon>Thermosynechococcaceae</taxon>
        <taxon>Pseudocalidococcus</taxon>
        <taxon>Pseudocalidococcus azoricus</taxon>
    </lineage>
</organism>
<dbReference type="InterPro" id="IPR003180">
    <property type="entry name" value="MPG"/>
</dbReference>
<evidence type="ECO:0000256" key="3">
    <source>
        <dbReference type="ARBA" id="ARBA00022801"/>
    </source>
</evidence>
<dbReference type="PANTHER" id="PTHR10429:SF0">
    <property type="entry name" value="DNA-3-METHYLADENINE GLYCOSYLASE"/>
    <property type="match status" value="1"/>
</dbReference>
<gene>
    <name evidence="6" type="ORF">RIF25_03145</name>
</gene>
<sequence length="212" mass="23889">MAQSCSQDLATNLQTSQPVPPLWLARPAQEVAPDLVGCWLIRRTVMGQMWRGMIVETEAYGPGDPACHGYRKQTRRNQPMFGPPGLVYVYLIYGIYHCLNLVTEAEGVPSAVLIRAVSLAPETIQQLADSPHIAPSHQPERWAAGPGKLCRVFEIERHLSGQWLTPQTGLWLEPRSQHWQGDLVQTTRIGLTQGQDIPWRWYQQQHPAVSRP</sequence>
<dbReference type="RefSeq" id="WP_322877102.1">
    <property type="nucleotide sequence ID" value="NZ_JAVMIP010000002.1"/>
</dbReference>
<dbReference type="GO" id="GO:0003677">
    <property type="term" value="F:DNA binding"/>
    <property type="evidence" value="ECO:0007669"/>
    <property type="project" value="InterPro"/>
</dbReference>
<evidence type="ECO:0000313" key="7">
    <source>
        <dbReference type="Proteomes" id="UP001268256"/>
    </source>
</evidence>
<comment type="similarity">
    <text evidence="1 5">Belongs to the DNA glycosylase MPG family.</text>
</comment>
<keyword evidence="2 5" id="KW-0227">DNA damage</keyword>
<name>A0AAE4JW65_9CYAN</name>
<accession>A0AAE4JW65</accession>
<dbReference type="InterPro" id="IPR011034">
    <property type="entry name" value="Formyl_transferase-like_C_sf"/>
</dbReference>
<dbReference type="CDD" id="cd00540">
    <property type="entry name" value="AAG"/>
    <property type="match status" value="1"/>
</dbReference>
<dbReference type="AlphaFoldDB" id="A0AAE4JW65"/>
<keyword evidence="3 5" id="KW-0378">Hydrolase</keyword>
<protein>
    <recommendedName>
        <fullName evidence="5">Putative 3-methyladenine DNA glycosylase</fullName>
        <ecNumber evidence="5">3.2.2.-</ecNumber>
    </recommendedName>
</protein>
<dbReference type="NCBIfam" id="TIGR00567">
    <property type="entry name" value="3mg"/>
    <property type="match status" value="1"/>
</dbReference>
<evidence type="ECO:0000256" key="5">
    <source>
        <dbReference type="HAMAP-Rule" id="MF_00527"/>
    </source>
</evidence>
<dbReference type="SUPFAM" id="SSF50486">
    <property type="entry name" value="FMT C-terminal domain-like"/>
    <property type="match status" value="1"/>
</dbReference>
<proteinExistence type="inferred from homology"/>
<dbReference type="GO" id="GO:0003905">
    <property type="term" value="F:alkylbase DNA N-glycosylase activity"/>
    <property type="evidence" value="ECO:0007669"/>
    <property type="project" value="InterPro"/>
</dbReference>
<dbReference type="InterPro" id="IPR036995">
    <property type="entry name" value="MPG_sf"/>
</dbReference>
<evidence type="ECO:0000256" key="2">
    <source>
        <dbReference type="ARBA" id="ARBA00022763"/>
    </source>
</evidence>
<evidence type="ECO:0000256" key="1">
    <source>
        <dbReference type="ARBA" id="ARBA00009232"/>
    </source>
</evidence>
<dbReference type="GO" id="GO:0006284">
    <property type="term" value="P:base-excision repair"/>
    <property type="evidence" value="ECO:0007669"/>
    <property type="project" value="InterPro"/>
</dbReference>
<dbReference type="HAMAP" id="MF_00527">
    <property type="entry name" value="3MGH"/>
    <property type="match status" value="1"/>
</dbReference>
<dbReference type="EMBL" id="JAVMIP010000002">
    <property type="protein sequence ID" value="MDS3859798.1"/>
    <property type="molecule type" value="Genomic_DNA"/>
</dbReference>
<comment type="caution">
    <text evidence="6">The sequence shown here is derived from an EMBL/GenBank/DDBJ whole genome shotgun (WGS) entry which is preliminary data.</text>
</comment>
<dbReference type="EC" id="3.2.2.-" evidence="5"/>
<keyword evidence="7" id="KW-1185">Reference proteome</keyword>